<dbReference type="InterPro" id="IPR018247">
    <property type="entry name" value="EF_Hand_1_Ca_BS"/>
</dbReference>
<protein>
    <submittedName>
        <fullName evidence="2">Uncharacterized protein</fullName>
    </submittedName>
</protein>
<proteinExistence type="predicted"/>
<feature type="compositionally biased region" description="Low complexity" evidence="1">
    <location>
        <begin position="360"/>
        <end position="374"/>
    </location>
</feature>
<evidence type="ECO:0000313" key="3">
    <source>
        <dbReference type="Proteomes" id="UP000076420"/>
    </source>
</evidence>
<dbReference type="KEGG" id="bgt:106053393"/>
<dbReference type="VEuPathDB" id="VectorBase:BGLB039251"/>
<dbReference type="VEuPathDB" id="VectorBase:BGLAX_028849"/>
<dbReference type="PROSITE" id="PS00018">
    <property type="entry name" value="EF_HAND_1"/>
    <property type="match status" value="1"/>
</dbReference>
<dbReference type="EnsemblMetazoa" id="BGLB039251-RA">
    <property type="protein sequence ID" value="BGLB039251-PA"/>
    <property type="gene ID" value="BGLB039251"/>
</dbReference>
<organism evidence="2 3">
    <name type="scientific">Biomphalaria glabrata</name>
    <name type="common">Bloodfluke planorb</name>
    <name type="synonym">Freshwater snail</name>
    <dbReference type="NCBI Taxonomy" id="6526"/>
    <lineage>
        <taxon>Eukaryota</taxon>
        <taxon>Metazoa</taxon>
        <taxon>Spiralia</taxon>
        <taxon>Lophotrochozoa</taxon>
        <taxon>Mollusca</taxon>
        <taxon>Gastropoda</taxon>
        <taxon>Heterobranchia</taxon>
        <taxon>Euthyneura</taxon>
        <taxon>Panpulmonata</taxon>
        <taxon>Hygrophila</taxon>
        <taxon>Lymnaeoidea</taxon>
        <taxon>Planorbidae</taxon>
        <taxon>Biomphalaria</taxon>
    </lineage>
</organism>
<feature type="compositionally biased region" description="Polar residues" evidence="1">
    <location>
        <begin position="375"/>
        <end position="390"/>
    </location>
</feature>
<evidence type="ECO:0000256" key="1">
    <source>
        <dbReference type="SAM" id="MobiDB-lite"/>
    </source>
</evidence>
<evidence type="ECO:0000313" key="2">
    <source>
        <dbReference type="EnsemblMetazoa" id="BGLB039251-PA"/>
    </source>
</evidence>
<reference evidence="2" key="1">
    <citation type="submission" date="2020-05" db="UniProtKB">
        <authorList>
            <consortium name="EnsemblMetazoa"/>
        </authorList>
    </citation>
    <scope>IDENTIFICATION</scope>
    <source>
        <strain evidence="2">BB02</strain>
    </source>
</reference>
<feature type="compositionally biased region" description="Acidic residues" evidence="1">
    <location>
        <begin position="406"/>
        <end position="422"/>
    </location>
</feature>
<dbReference type="Proteomes" id="UP000076420">
    <property type="component" value="Unassembled WGS sequence"/>
</dbReference>
<name>A0A2C9M6V8_BIOGL</name>
<dbReference type="AlphaFoldDB" id="A0A2C9M6V8"/>
<accession>A0A2C9M6V8</accession>
<gene>
    <name evidence="2" type="primary">106053393</name>
</gene>
<sequence length="422" mass="47822">LLKTKPVEKVEFLILEGTGDYGLTVYIQKNNHNMASFTAISEKYFGTDYFFIAIKDAYNETTICVMDEWFRINIFCRGVTSSYYKISDYRYKISPTTSCSERQKSLYIGTAASDWELKRPFGYLFTSYTDMKLARLSCLRPGNAVFSLEMPLITAVLGMEYVTVSSGHVPSSVLIVSTRPLTTVTWYTNKQGDFKNFFFEKDMDILWINHKPGAYRIVSNFPIQVILVFNESCLQKSESETLSDLSMAIISPFNLFYNVYFVGIPLLPNLSHFVLLVVTMEGLTSFRLNSYDYSGEKWTDAIGFTSWKFLETPLTQWHNHLISNEKFGCYVYGAGENAGYAHSAGFSYHPPVPFWTMHSTTTTTPTTPTTPTTTRKPMTKNSTTANSTAEQPECAFSKEIIQGDGVDNDCDGKVDEEDLDEK</sequence>
<feature type="region of interest" description="Disordered" evidence="1">
    <location>
        <begin position="359"/>
        <end position="422"/>
    </location>
</feature>